<evidence type="ECO:0000313" key="8">
    <source>
        <dbReference type="EMBL" id="KAF1694449.1"/>
    </source>
</evidence>
<dbReference type="InterPro" id="IPR004437">
    <property type="entry name" value="ParB/RepB/Spo0J"/>
</dbReference>
<evidence type="ECO:0000259" key="7">
    <source>
        <dbReference type="SMART" id="SM00470"/>
    </source>
</evidence>
<dbReference type="Pfam" id="PF17762">
    <property type="entry name" value="HTH_ParB"/>
    <property type="match status" value="1"/>
</dbReference>
<dbReference type="Proteomes" id="UP000788419">
    <property type="component" value="Unassembled WGS sequence"/>
</dbReference>
<sequence length="305" mass="32844">MSTAKKRGLGRGLEALLGPKGAAATPPEQADQPQPGDVMRTLPVGQLQPGKYQPRRDMDPAKLEELSASIQAQGVIQPIVVRELAPGQYEIVAGERRWRASQLAGLSEVPVVLRELDDRTVIAMALIENIQREDLNPLEEAQALQRLIDEFSLTHAEAAAAVGRSRAAVSNLLRLLDLPPAIRALLESRRLEMGHARALLTLSPELASKLAYEAAEHGWSVREVEHRAQQFAAGKVPASGNAARKAATARAQQPDIASLETELSESLGAKVAIAHGKGGKGKLVIHYADLDSLEGVLERLRVRPS</sequence>
<dbReference type="InterPro" id="IPR003115">
    <property type="entry name" value="ParB_N"/>
</dbReference>
<organism evidence="8 9">
    <name type="scientific">Pseudoxanthomonas daejeonensis</name>
    <dbReference type="NCBI Taxonomy" id="266062"/>
    <lineage>
        <taxon>Bacteria</taxon>
        <taxon>Pseudomonadati</taxon>
        <taxon>Pseudomonadota</taxon>
        <taxon>Gammaproteobacteria</taxon>
        <taxon>Lysobacterales</taxon>
        <taxon>Lysobacteraceae</taxon>
        <taxon>Pseudoxanthomonas</taxon>
    </lineage>
</organism>
<dbReference type="CDD" id="cd16393">
    <property type="entry name" value="SPO0J_N"/>
    <property type="match status" value="1"/>
</dbReference>
<dbReference type="InterPro" id="IPR057240">
    <property type="entry name" value="ParB_dimer_C"/>
</dbReference>
<keyword evidence="4" id="KW-0238">DNA-binding</keyword>
<comment type="function">
    <text evidence="5">Involved in chromosome partition. Localize to both poles of the predivisional cell following completion of DNA replication. Binds to the DNA origin of replication.</text>
</comment>
<comment type="caution">
    <text evidence="8">The sequence shown here is derived from an EMBL/GenBank/DDBJ whole genome shotgun (WGS) entry which is preliminary data.</text>
</comment>
<dbReference type="InterPro" id="IPR036086">
    <property type="entry name" value="ParB/Sulfiredoxin_sf"/>
</dbReference>
<name>A0ABQ6Z6V2_9GAMM</name>
<evidence type="ECO:0000256" key="5">
    <source>
        <dbReference type="ARBA" id="ARBA00025472"/>
    </source>
</evidence>
<feature type="domain" description="ParB-like N-terminal" evidence="7">
    <location>
        <begin position="40"/>
        <end position="130"/>
    </location>
</feature>
<dbReference type="InterPro" id="IPR041468">
    <property type="entry name" value="HTH_ParB/Spo0J"/>
</dbReference>
<dbReference type="NCBIfam" id="TIGR00180">
    <property type="entry name" value="parB_part"/>
    <property type="match status" value="1"/>
</dbReference>
<dbReference type="SUPFAM" id="SSF110849">
    <property type="entry name" value="ParB/Sulfiredoxin"/>
    <property type="match status" value="1"/>
</dbReference>
<evidence type="ECO:0000256" key="1">
    <source>
        <dbReference type="ARBA" id="ARBA00006295"/>
    </source>
</evidence>
<dbReference type="Gene3D" id="1.10.10.2830">
    <property type="match status" value="1"/>
</dbReference>
<keyword evidence="9" id="KW-1185">Reference proteome</keyword>
<accession>A0ABQ6Z6V2</accession>
<gene>
    <name evidence="8" type="ORF">CSC65_09755</name>
</gene>
<dbReference type="PANTHER" id="PTHR33375:SF1">
    <property type="entry name" value="CHROMOSOME-PARTITIONING PROTEIN PARB-RELATED"/>
    <property type="match status" value="1"/>
</dbReference>
<dbReference type="EMBL" id="PDWN01000008">
    <property type="protein sequence ID" value="KAF1694449.1"/>
    <property type="molecule type" value="Genomic_DNA"/>
</dbReference>
<evidence type="ECO:0000313" key="9">
    <source>
        <dbReference type="Proteomes" id="UP000788419"/>
    </source>
</evidence>
<dbReference type="Pfam" id="PF23552">
    <property type="entry name" value="ParB_C"/>
    <property type="match status" value="1"/>
</dbReference>
<evidence type="ECO:0000256" key="3">
    <source>
        <dbReference type="ARBA" id="ARBA00022829"/>
    </source>
</evidence>
<dbReference type="InterPro" id="IPR050336">
    <property type="entry name" value="Chromosome_partition/occlusion"/>
</dbReference>
<dbReference type="Pfam" id="PF02195">
    <property type="entry name" value="ParB_N"/>
    <property type="match status" value="1"/>
</dbReference>
<evidence type="ECO:0000256" key="6">
    <source>
        <dbReference type="SAM" id="MobiDB-lite"/>
    </source>
</evidence>
<keyword evidence="3" id="KW-0159">Chromosome partition</keyword>
<proteinExistence type="inferred from homology"/>
<evidence type="ECO:0000256" key="2">
    <source>
        <dbReference type="ARBA" id="ARBA00022372"/>
    </source>
</evidence>
<dbReference type="Gene3D" id="3.90.1530.30">
    <property type="match status" value="1"/>
</dbReference>
<protein>
    <recommendedName>
        <fullName evidence="2">Probable chromosome-partitioning protein ParB</fullName>
    </recommendedName>
</protein>
<feature type="region of interest" description="Disordered" evidence="6">
    <location>
        <begin position="1"/>
        <end position="57"/>
    </location>
</feature>
<comment type="similarity">
    <text evidence="1">Belongs to the ParB family.</text>
</comment>
<reference evidence="8 9" key="1">
    <citation type="submission" date="2017-10" db="EMBL/GenBank/DDBJ databases">
        <title>Whole genome sequencing of members of genus Pseudoxanthomonas.</title>
        <authorList>
            <person name="Kumar S."/>
            <person name="Bansal K."/>
            <person name="Kaur A."/>
            <person name="Patil P."/>
            <person name="Sharma S."/>
            <person name="Patil P.B."/>
        </authorList>
    </citation>
    <scope>NUCLEOTIDE SEQUENCE [LARGE SCALE GENOMIC DNA]</scope>
    <source>
        <strain evidence="8 9">DSM 17801</strain>
    </source>
</reference>
<dbReference type="RefSeq" id="WP_162410398.1">
    <property type="nucleotide sequence ID" value="NZ_PDWN01000008.1"/>
</dbReference>
<dbReference type="PANTHER" id="PTHR33375">
    <property type="entry name" value="CHROMOSOME-PARTITIONING PROTEIN PARB-RELATED"/>
    <property type="match status" value="1"/>
</dbReference>
<dbReference type="SMART" id="SM00470">
    <property type="entry name" value="ParB"/>
    <property type="match status" value="1"/>
</dbReference>
<evidence type="ECO:0000256" key="4">
    <source>
        <dbReference type="ARBA" id="ARBA00023125"/>
    </source>
</evidence>